<protein>
    <recommendedName>
        <fullName evidence="5">Tetraspanin Tsp3</fullName>
    </recommendedName>
</protein>
<sequence length="256" mass="28847">MEACKAKRMIICASTLVTVLLQLIGLLQLCNVVRLGLPIPPVVPAMAMILPVVALFLAILPVACPRRFAERRFFYPAIVAGNIVFTAHVLGKLCSRFVRSHASKCYEARWERWFQKKSCKIGRIERALQCCGFSTPYDRAFPFADNASESDLCVKKYHFTDACADKWAYETDMVAKSCMFVFFMVLLASFVCLFRWIRAYKGKKSLHEADAADEEESDFDEAPPNEFSKMIKTQDAAEAQTPSNDPPAYSVVEPRS</sequence>
<evidence type="ECO:0000256" key="2">
    <source>
        <dbReference type="SAM" id="Phobius"/>
    </source>
</evidence>
<dbReference type="Proteomes" id="UP000094385">
    <property type="component" value="Unassembled WGS sequence"/>
</dbReference>
<dbReference type="EMBL" id="KV454304">
    <property type="protein sequence ID" value="ODQ69349.1"/>
    <property type="molecule type" value="Genomic_DNA"/>
</dbReference>
<keyword evidence="2" id="KW-1133">Transmembrane helix</keyword>
<evidence type="ECO:0000256" key="1">
    <source>
        <dbReference type="SAM" id="MobiDB-lite"/>
    </source>
</evidence>
<dbReference type="AlphaFoldDB" id="A0A1E3PV93"/>
<feature type="transmembrane region" description="Helical" evidence="2">
    <location>
        <begin position="45"/>
        <end position="64"/>
    </location>
</feature>
<evidence type="ECO:0000313" key="4">
    <source>
        <dbReference type="Proteomes" id="UP000094385"/>
    </source>
</evidence>
<organism evidence="3 4">
    <name type="scientific">Lipomyces starkeyi NRRL Y-11557</name>
    <dbReference type="NCBI Taxonomy" id="675824"/>
    <lineage>
        <taxon>Eukaryota</taxon>
        <taxon>Fungi</taxon>
        <taxon>Dikarya</taxon>
        <taxon>Ascomycota</taxon>
        <taxon>Saccharomycotina</taxon>
        <taxon>Lipomycetes</taxon>
        <taxon>Lipomycetales</taxon>
        <taxon>Lipomycetaceae</taxon>
        <taxon>Lipomyces</taxon>
    </lineage>
</organism>
<evidence type="ECO:0000313" key="3">
    <source>
        <dbReference type="EMBL" id="ODQ69349.1"/>
    </source>
</evidence>
<keyword evidence="2" id="KW-0812">Transmembrane</keyword>
<feature type="transmembrane region" description="Helical" evidence="2">
    <location>
        <begin position="179"/>
        <end position="197"/>
    </location>
</feature>
<gene>
    <name evidence="3" type="ORF">LIPSTDRAFT_76142</name>
</gene>
<keyword evidence="4" id="KW-1185">Reference proteome</keyword>
<name>A0A1E3PV93_LIPST</name>
<reference evidence="3 4" key="1">
    <citation type="journal article" date="2016" name="Proc. Natl. Acad. Sci. U.S.A.">
        <title>Comparative genomics of biotechnologically important yeasts.</title>
        <authorList>
            <person name="Riley R."/>
            <person name="Haridas S."/>
            <person name="Wolfe K.H."/>
            <person name="Lopes M.R."/>
            <person name="Hittinger C.T."/>
            <person name="Goeker M."/>
            <person name="Salamov A.A."/>
            <person name="Wisecaver J.H."/>
            <person name="Long T.M."/>
            <person name="Calvey C.H."/>
            <person name="Aerts A.L."/>
            <person name="Barry K.W."/>
            <person name="Choi C."/>
            <person name="Clum A."/>
            <person name="Coughlan A.Y."/>
            <person name="Deshpande S."/>
            <person name="Douglass A.P."/>
            <person name="Hanson S.J."/>
            <person name="Klenk H.-P."/>
            <person name="LaButti K.M."/>
            <person name="Lapidus A."/>
            <person name="Lindquist E.A."/>
            <person name="Lipzen A.M."/>
            <person name="Meier-Kolthoff J.P."/>
            <person name="Ohm R.A."/>
            <person name="Otillar R.P."/>
            <person name="Pangilinan J.L."/>
            <person name="Peng Y."/>
            <person name="Rokas A."/>
            <person name="Rosa C.A."/>
            <person name="Scheuner C."/>
            <person name="Sibirny A.A."/>
            <person name="Slot J.C."/>
            <person name="Stielow J.B."/>
            <person name="Sun H."/>
            <person name="Kurtzman C.P."/>
            <person name="Blackwell M."/>
            <person name="Grigoriev I.V."/>
            <person name="Jeffries T.W."/>
        </authorList>
    </citation>
    <scope>NUCLEOTIDE SEQUENCE [LARGE SCALE GENOMIC DNA]</scope>
    <source>
        <strain evidence="3 4">NRRL Y-11557</strain>
    </source>
</reference>
<dbReference type="OrthoDB" id="71600at2759"/>
<evidence type="ECO:0008006" key="5">
    <source>
        <dbReference type="Google" id="ProtNLM"/>
    </source>
</evidence>
<feature type="transmembrane region" description="Helical" evidence="2">
    <location>
        <begin position="73"/>
        <end position="91"/>
    </location>
</feature>
<proteinExistence type="predicted"/>
<feature type="region of interest" description="Disordered" evidence="1">
    <location>
        <begin position="230"/>
        <end position="256"/>
    </location>
</feature>
<dbReference type="STRING" id="675824.A0A1E3PV93"/>
<accession>A0A1E3PV93</accession>
<keyword evidence="2" id="KW-0472">Membrane</keyword>